<dbReference type="InterPro" id="IPR050223">
    <property type="entry name" value="D-isomer_2-hydroxyacid_DH"/>
</dbReference>
<evidence type="ECO:0000313" key="4">
    <source>
        <dbReference type="Proteomes" id="UP000054359"/>
    </source>
</evidence>
<keyword evidence="1" id="KW-0560">Oxidoreductase</keyword>
<dbReference type="STRING" id="407821.A0A087U8Y3"/>
<sequence length="167" mass="18459">MGRIGRAILERILPFGVAKVYYYDIYHPIPEAEDMGASFASFEELLENSDYVIACCNLTEENKGLFNSKAFRRMKSSAVFINTSRGGVVDQEALVEALENKKIKAAGIDVMYPEPLPEDHKLASLPNIVVTPHIAAAEETAMQRLSALTAENITEVLEGRQPITPVF</sequence>
<dbReference type="AlphaFoldDB" id="A0A087U8Y3"/>
<accession>A0A087U8Y3</accession>
<dbReference type="Pfam" id="PF02826">
    <property type="entry name" value="2-Hacid_dh_C"/>
    <property type="match status" value="1"/>
</dbReference>
<feature type="domain" description="D-isomer specific 2-hydroxyacid dehydrogenase NAD-binding" evidence="2">
    <location>
        <begin position="1"/>
        <end position="135"/>
    </location>
</feature>
<reference evidence="3 4" key="1">
    <citation type="submission" date="2013-11" db="EMBL/GenBank/DDBJ databases">
        <title>Genome sequencing of Stegodyphus mimosarum.</title>
        <authorList>
            <person name="Bechsgaard J."/>
        </authorList>
    </citation>
    <scope>NUCLEOTIDE SEQUENCE [LARGE SCALE GENOMIC DNA]</scope>
</reference>
<dbReference type="InterPro" id="IPR006140">
    <property type="entry name" value="D-isomer_DH_NAD-bd"/>
</dbReference>
<dbReference type="PANTHER" id="PTHR10996">
    <property type="entry name" value="2-HYDROXYACID DEHYDROGENASE-RELATED"/>
    <property type="match status" value="1"/>
</dbReference>
<protein>
    <submittedName>
        <fullName evidence="3">Glyoxylate reductase/hydroxypyruvate reductase</fullName>
    </submittedName>
</protein>
<name>A0A087U8Y3_STEMI</name>
<dbReference type="InterPro" id="IPR029753">
    <property type="entry name" value="D-isomer_DH_CS"/>
</dbReference>
<dbReference type="OMA" id="NAKRTHQ"/>
<dbReference type="PROSITE" id="PS00671">
    <property type="entry name" value="D_2_HYDROXYACID_DH_3"/>
    <property type="match status" value="1"/>
</dbReference>
<dbReference type="OrthoDB" id="6429068at2759"/>
<feature type="non-terminal residue" evidence="3">
    <location>
        <position position="167"/>
    </location>
</feature>
<dbReference type="GO" id="GO:0030267">
    <property type="term" value="F:glyoxylate reductase (NADPH) activity"/>
    <property type="evidence" value="ECO:0007669"/>
    <property type="project" value="TreeGrafter"/>
</dbReference>
<proteinExistence type="predicted"/>
<evidence type="ECO:0000256" key="1">
    <source>
        <dbReference type="ARBA" id="ARBA00023002"/>
    </source>
</evidence>
<dbReference type="GO" id="GO:0051287">
    <property type="term" value="F:NAD binding"/>
    <property type="evidence" value="ECO:0007669"/>
    <property type="project" value="InterPro"/>
</dbReference>
<dbReference type="GO" id="GO:0005829">
    <property type="term" value="C:cytosol"/>
    <property type="evidence" value="ECO:0007669"/>
    <property type="project" value="TreeGrafter"/>
</dbReference>
<dbReference type="EMBL" id="KK118781">
    <property type="protein sequence ID" value="KFM73822.1"/>
    <property type="molecule type" value="Genomic_DNA"/>
</dbReference>
<organism evidence="3 4">
    <name type="scientific">Stegodyphus mimosarum</name>
    <name type="common">African social velvet spider</name>
    <dbReference type="NCBI Taxonomy" id="407821"/>
    <lineage>
        <taxon>Eukaryota</taxon>
        <taxon>Metazoa</taxon>
        <taxon>Ecdysozoa</taxon>
        <taxon>Arthropoda</taxon>
        <taxon>Chelicerata</taxon>
        <taxon>Arachnida</taxon>
        <taxon>Araneae</taxon>
        <taxon>Araneomorphae</taxon>
        <taxon>Entelegynae</taxon>
        <taxon>Eresoidea</taxon>
        <taxon>Eresidae</taxon>
        <taxon>Stegodyphus</taxon>
    </lineage>
</organism>
<keyword evidence="4" id="KW-1185">Reference proteome</keyword>
<dbReference type="SUPFAM" id="SSF51735">
    <property type="entry name" value="NAD(P)-binding Rossmann-fold domains"/>
    <property type="match status" value="1"/>
</dbReference>
<keyword evidence="3" id="KW-0670">Pyruvate</keyword>
<evidence type="ECO:0000259" key="2">
    <source>
        <dbReference type="Pfam" id="PF02826"/>
    </source>
</evidence>
<dbReference type="Gene3D" id="3.40.50.720">
    <property type="entry name" value="NAD(P)-binding Rossmann-like Domain"/>
    <property type="match status" value="2"/>
</dbReference>
<gene>
    <name evidence="3" type="ORF">X975_20661</name>
</gene>
<evidence type="ECO:0000313" key="3">
    <source>
        <dbReference type="EMBL" id="KFM73822.1"/>
    </source>
</evidence>
<dbReference type="Proteomes" id="UP000054359">
    <property type="component" value="Unassembled WGS sequence"/>
</dbReference>
<dbReference type="GO" id="GO:0008465">
    <property type="term" value="F:hydroxypyruvate reductase (NADH) activity"/>
    <property type="evidence" value="ECO:0007669"/>
    <property type="project" value="TreeGrafter"/>
</dbReference>
<dbReference type="PANTHER" id="PTHR10996:SF277">
    <property type="entry name" value="GLYOXYLATE REDUCTASE_HYDROXYPYRUVATE REDUCTASE"/>
    <property type="match status" value="1"/>
</dbReference>
<dbReference type="InterPro" id="IPR036291">
    <property type="entry name" value="NAD(P)-bd_dom_sf"/>
</dbReference>